<keyword evidence="2 4" id="KW-0807">Transducer</keyword>
<dbReference type="EMBL" id="CP071503">
    <property type="protein sequence ID" value="QSX35238.1"/>
    <property type="molecule type" value="Genomic_DNA"/>
</dbReference>
<dbReference type="Proteomes" id="UP000662770">
    <property type="component" value="Chromosome"/>
</dbReference>
<feature type="region of interest" description="Disordered" evidence="6">
    <location>
        <begin position="484"/>
        <end position="504"/>
    </location>
</feature>
<feature type="domain" description="Methyl-accepting transducer" evidence="8">
    <location>
        <begin position="246"/>
        <end position="482"/>
    </location>
</feature>
<dbReference type="NCBIfam" id="TIGR00229">
    <property type="entry name" value="sensory_box"/>
    <property type="match status" value="1"/>
</dbReference>
<evidence type="ECO:0000256" key="3">
    <source>
        <dbReference type="ARBA" id="ARBA00029447"/>
    </source>
</evidence>
<dbReference type="Gene3D" id="3.30.450.20">
    <property type="entry name" value="PAS domain"/>
    <property type="match status" value="1"/>
</dbReference>
<evidence type="ECO:0000256" key="1">
    <source>
        <dbReference type="ARBA" id="ARBA00004370"/>
    </source>
</evidence>
<feature type="domain" description="PAS" evidence="9">
    <location>
        <begin position="25"/>
        <end position="50"/>
    </location>
</feature>
<proteinExistence type="inferred from homology"/>
<dbReference type="CDD" id="cd00130">
    <property type="entry name" value="PAS"/>
    <property type="match status" value="1"/>
</dbReference>
<keyword evidence="7" id="KW-0472">Membrane</keyword>
<organism evidence="10 11">
    <name type="scientific">Shewanella avicenniae</name>
    <dbReference type="NCBI Taxonomy" id="2814294"/>
    <lineage>
        <taxon>Bacteria</taxon>
        <taxon>Pseudomonadati</taxon>
        <taxon>Pseudomonadota</taxon>
        <taxon>Gammaproteobacteria</taxon>
        <taxon>Alteromonadales</taxon>
        <taxon>Shewanellaceae</taxon>
        <taxon>Shewanella</taxon>
    </lineage>
</organism>
<keyword evidence="7" id="KW-1133">Transmembrane helix</keyword>
<dbReference type="PROSITE" id="PS50112">
    <property type="entry name" value="PAS"/>
    <property type="match status" value="1"/>
</dbReference>
<feature type="transmembrane region" description="Helical" evidence="7">
    <location>
        <begin position="172"/>
        <end position="191"/>
    </location>
</feature>
<comment type="subcellular location">
    <subcellularLocation>
        <location evidence="1">Membrane</location>
    </subcellularLocation>
</comment>
<protein>
    <submittedName>
        <fullName evidence="10">PAS domain-containing protein</fullName>
    </submittedName>
</protein>
<dbReference type="Pfam" id="PF00015">
    <property type="entry name" value="MCPsignal"/>
    <property type="match status" value="1"/>
</dbReference>
<evidence type="ECO:0000256" key="7">
    <source>
        <dbReference type="SAM" id="Phobius"/>
    </source>
</evidence>
<evidence type="ECO:0000313" key="10">
    <source>
        <dbReference type="EMBL" id="QSX35238.1"/>
    </source>
</evidence>
<dbReference type="PRINTS" id="PR00260">
    <property type="entry name" value="CHEMTRNSDUCR"/>
</dbReference>
<dbReference type="Pfam" id="PF08447">
    <property type="entry name" value="PAS_3"/>
    <property type="match status" value="1"/>
</dbReference>
<reference evidence="10 11" key="1">
    <citation type="submission" date="2021-03" db="EMBL/GenBank/DDBJ databases">
        <title>Novel species identification of genus Shewanella.</title>
        <authorList>
            <person name="Liu G."/>
            <person name="Zhang Q."/>
        </authorList>
    </citation>
    <scope>NUCLEOTIDE SEQUENCE [LARGE SCALE GENOMIC DNA]</scope>
    <source>
        <strain evidence="10 11">FJAT-51800</strain>
    </source>
</reference>
<dbReference type="InterPro" id="IPR035965">
    <property type="entry name" value="PAS-like_dom_sf"/>
</dbReference>
<dbReference type="SMART" id="SM00086">
    <property type="entry name" value="PAC"/>
    <property type="match status" value="1"/>
</dbReference>
<dbReference type="SMART" id="SM00283">
    <property type="entry name" value="MA"/>
    <property type="match status" value="1"/>
</dbReference>
<sequence>MKQQQPITNIETQVPQSYRILSTTDLKGRITHVNDDFCEICGYQPDELLGHGHNIVRHPDMPKAAFADLWREIKAKKNWMGLVKNRRKDGGYYWVNAFITPIQRNGNIVEYQSVRTQASPELIARAEQCYQNIEKGKLPLPSIKLSLTQKVLAAWLISTAFIGAGIASADLYGVIAAVFGVGVMLVFATKLSNRCANLKKIANEVQNNPLLQAIYTEDTDELSAAELSLRMRKAEVIAITARINDTGEHLNKNLASHQQSVDSNHHELSAQAGALDELAAAISQMKSAIAEIASTSANTAMDVANLESSNRNTLTALQASREANAEMNQLVHTVEQQIEELDQRCSSVNTVLAVIEQLSEQTNLLALNAAIEAARAGEAGRGFAVVADEVRALAQRSSSSAKEIYSIIKELSDKSREAVVQMGRSKTLVDQSQNLEQRLANQLHEEAKTLSRINGNSQQIAVATEEQAYTVDQLHENSTRLQGGLNKLRDNSQNASYHGEALKEQSRRQQELIAQFN</sequence>
<dbReference type="InterPro" id="IPR000014">
    <property type="entry name" value="PAS"/>
</dbReference>
<dbReference type="InterPro" id="IPR004089">
    <property type="entry name" value="MCPsignal_dom"/>
</dbReference>
<dbReference type="RefSeq" id="WP_207356432.1">
    <property type="nucleotide sequence ID" value="NZ_CP071503.1"/>
</dbReference>
<dbReference type="SUPFAM" id="SSF58104">
    <property type="entry name" value="Methyl-accepting chemotaxis protein (MCP) signaling domain"/>
    <property type="match status" value="1"/>
</dbReference>
<dbReference type="Gene3D" id="1.10.287.950">
    <property type="entry name" value="Methyl-accepting chemotaxis protein"/>
    <property type="match status" value="1"/>
</dbReference>
<dbReference type="PROSITE" id="PS50111">
    <property type="entry name" value="CHEMOTAXIS_TRANSDUC_2"/>
    <property type="match status" value="1"/>
</dbReference>
<accession>A0ABX7QUR4</accession>
<dbReference type="InterPro" id="IPR004090">
    <property type="entry name" value="Chemotax_Me-accpt_rcpt"/>
</dbReference>
<evidence type="ECO:0000256" key="2">
    <source>
        <dbReference type="ARBA" id="ARBA00023224"/>
    </source>
</evidence>
<feature type="coiled-coil region" evidence="5">
    <location>
        <begin position="317"/>
        <end position="344"/>
    </location>
</feature>
<evidence type="ECO:0000256" key="4">
    <source>
        <dbReference type="PROSITE-ProRule" id="PRU00284"/>
    </source>
</evidence>
<comment type="similarity">
    <text evidence="3">Belongs to the methyl-accepting chemotaxis (MCP) protein family.</text>
</comment>
<keyword evidence="5" id="KW-0175">Coiled coil</keyword>
<evidence type="ECO:0000256" key="6">
    <source>
        <dbReference type="SAM" id="MobiDB-lite"/>
    </source>
</evidence>
<name>A0ABX7QUR4_9GAMM</name>
<keyword evidence="11" id="KW-1185">Reference proteome</keyword>
<dbReference type="PANTHER" id="PTHR32089">
    <property type="entry name" value="METHYL-ACCEPTING CHEMOTAXIS PROTEIN MCPB"/>
    <property type="match status" value="1"/>
</dbReference>
<feature type="transmembrane region" description="Helical" evidence="7">
    <location>
        <begin position="147"/>
        <end position="166"/>
    </location>
</feature>
<dbReference type="PANTHER" id="PTHR32089:SF112">
    <property type="entry name" value="LYSOZYME-LIKE PROTEIN-RELATED"/>
    <property type="match status" value="1"/>
</dbReference>
<evidence type="ECO:0000259" key="8">
    <source>
        <dbReference type="PROSITE" id="PS50111"/>
    </source>
</evidence>
<dbReference type="InterPro" id="IPR013655">
    <property type="entry name" value="PAS_fold_3"/>
</dbReference>
<keyword evidence="7" id="KW-0812">Transmembrane</keyword>
<evidence type="ECO:0000259" key="9">
    <source>
        <dbReference type="PROSITE" id="PS50112"/>
    </source>
</evidence>
<gene>
    <name evidence="10" type="ORF">JYB87_08600</name>
</gene>
<evidence type="ECO:0000313" key="11">
    <source>
        <dbReference type="Proteomes" id="UP000662770"/>
    </source>
</evidence>
<dbReference type="SUPFAM" id="SSF55785">
    <property type="entry name" value="PYP-like sensor domain (PAS domain)"/>
    <property type="match status" value="1"/>
</dbReference>
<evidence type="ECO:0000256" key="5">
    <source>
        <dbReference type="SAM" id="Coils"/>
    </source>
</evidence>
<dbReference type="InterPro" id="IPR001610">
    <property type="entry name" value="PAC"/>
</dbReference>